<dbReference type="Pfam" id="PF05188">
    <property type="entry name" value="MutS_II"/>
    <property type="match status" value="1"/>
</dbReference>
<evidence type="ECO:0000256" key="5">
    <source>
        <dbReference type="ARBA" id="ARBA00023254"/>
    </source>
</evidence>
<dbReference type="SUPFAM" id="SSF48334">
    <property type="entry name" value="DNA repair protein MutS, domain III"/>
    <property type="match status" value="1"/>
</dbReference>
<dbReference type="InterPro" id="IPR007696">
    <property type="entry name" value="DNA_mismatch_repair_MutS_core"/>
</dbReference>
<dbReference type="InterPro" id="IPR027417">
    <property type="entry name" value="P-loop_NTPase"/>
</dbReference>
<evidence type="ECO:0000313" key="8">
    <source>
        <dbReference type="Proteomes" id="UP001175271"/>
    </source>
</evidence>
<comment type="similarity">
    <text evidence="1">Belongs to the DNA mismatch repair MutS family.</text>
</comment>
<dbReference type="InterPro" id="IPR045076">
    <property type="entry name" value="MutS"/>
</dbReference>
<dbReference type="Gene3D" id="1.10.1420.10">
    <property type="match status" value="2"/>
</dbReference>
<dbReference type="Pfam" id="PF05192">
    <property type="entry name" value="MutS_III"/>
    <property type="match status" value="1"/>
</dbReference>
<dbReference type="InterPro" id="IPR036187">
    <property type="entry name" value="DNA_mismatch_repair_MutS_sf"/>
</dbReference>
<dbReference type="FunFam" id="3.30.420.110:FF:000003">
    <property type="entry name" value="mutS protein homolog 4"/>
    <property type="match status" value="1"/>
</dbReference>
<keyword evidence="8" id="KW-1185">Reference proteome</keyword>
<dbReference type="FunFam" id="3.40.50.300:FF:000870">
    <property type="entry name" value="MutS protein homolog 4"/>
    <property type="match status" value="1"/>
</dbReference>
<dbReference type="SMART" id="SM00533">
    <property type="entry name" value="MUTSd"/>
    <property type="match status" value="1"/>
</dbReference>
<dbReference type="PANTHER" id="PTHR11361">
    <property type="entry name" value="DNA MISMATCH REPAIR PROTEIN MUTS FAMILY MEMBER"/>
    <property type="match status" value="1"/>
</dbReference>
<organism evidence="7 8">
    <name type="scientific">Steinernema hermaphroditum</name>
    <dbReference type="NCBI Taxonomy" id="289476"/>
    <lineage>
        <taxon>Eukaryota</taxon>
        <taxon>Metazoa</taxon>
        <taxon>Ecdysozoa</taxon>
        <taxon>Nematoda</taxon>
        <taxon>Chromadorea</taxon>
        <taxon>Rhabditida</taxon>
        <taxon>Tylenchina</taxon>
        <taxon>Panagrolaimomorpha</taxon>
        <taxon>Strongyloidoidea</taxon>
        <taxon>Steinernematidae</taxon>
        <taxon>Steinernema</taxon>
    </lineage>
</organism>
<keyword evidence="5" id="KW-0469">Meiosis</keyword>
<reference evidence="7" key="1">
    <citation type="submission" date="2023-06" db="EMBL/GenBank/DDBJ databases">
        <title>Genomic analysis of the entomopathogenic nematode Steinernema hermaphroditum.</title>
        <authorList>
            <person name="Schwarz E.M."/>
            <person name="Heppert J.K."/>
            <person name="Baniya A."/>
            <person name="Schwartz H.T."/>
            <person name="Tan C.-H."/>
            <person name="Antoshechkin I."/>
            <person name="Sternberg P.W."/>
            <person name="Goodrich-Blair H."/>
            <person name="Dillman A.R."/>
        </authorList>
    </citation>
    <scope>NUCLEOTIDE SEQUENCE</scope>
    <source>
        <strain evidence="7">PS9179</strain>
        <tissue evidence="7">Whole animal</tissue>
    </source>
</reference>
<dbReference type="EMBL" id="JAUCMV010000002">
    <property type="protein sequence ID" value="KAK0414770.1"/>
    <property type="molecule type" value="Genomic_DNA"/>
</dbReference>
<dbReference type="SUPFAM" id="SSF52540">
    <property type="entry name" value="P-loop containing nucleoside triphosphate hydrolases"/>
    <property type="match status" value="1"/>
</dbReference>
<evidence type="ECO:0000313" key="7">
    <source>
        <dbReference type="EMBL" id="KAK0414770.1"/>
    </source>
</evidence>
<proteinExistence type="inferred from homology"/>
<name>A0AA39LZ85_9BILA</name>
<dbReference type="InterPro" id="IPR000432">
    <property type="entry name" value="DNA_mismatch_repair_MutS_C"/>
</dbReference>
<dbReference type="SMART" id="SM00534">
    <property type="entry name" value="MUTSac"/>
    <property type="match status" value="1"/>
</dbReference>
<dbReference type="PIRSF" id="PIRSF005813">
    <property type="entry name" value="MSH2"/>
    <property type="match status" value="1"/>
</dbReference>
<dbReference type="GO" id="GO:0140664">
    <property type="term" value="F:ATP-dependent DNA damage sensor activity"/>
    <property type="evidence" value="ECO:0007669"/>
    <property type="project" value="InterPro"/>
</dbReference>
<evidence type="ECO:0000256" key="4">
    <source>
        <dbReference type="ARBA" id="ARBA00023125"/>
    </source>
</evidence>
<comment type="caution">
    <text evidence="7">The sequence shown here is derived from an EMBL/GenBank/DDBJ whole genome shotgun (WGS) entry which is preliminary data.</text>
</comment>
<dbReference type="GO" id="GO:0006298">
    <property type="term" value="P:mismatch repair"/>
    <property type="evidence" value="ECO:0007669"/>
    <property type="project" value="InterPro"/>
</dbReference>
<dbReference type="InterPro" id="IPR011184">
    <property type="entry name" value="DNA_mismatch_repair_Msh2"/>
</dbReference>
<sequence length="809" mass="90332">MTTFDSPSASKSFGPKYKVNTTRSFGTPGNNTTSKSSKFTVIALVEGRGNARGEIGMASMDVRFSEVNICQLMDTSSYALLKIRLELLNPVEVIVPELTNDKNNMNVLLELIKSTCKAVQVTTVHRRYFNEGRGAEIIKQLAVPECSNIDGDVLKKYYCVSAFAALIRYVEYVQNTLFAQNSLKITYENSENSCMIDLHTLRNLEVISMTSKHERDSLYSVLNTCLTASGERTLRSNLLQPSANLDSINAKLDCVEELVNNHAMLERLRAVLSYMHDLGAVITVCVHLSRGGNVRNAKQTIQQIINLQKTLQMLESLRKVLSLAKSKTFLSCANCLRDARLKKIHNMIDAKIDVSAFTRSDRRGSLAVKEQMIMAVRSGIEVLLDVPRRAYQELVVDVQQQGIEEAKNVPGATMVYSVQKGFHMTVPTQTPYKLKLPHNLIQVVKNRSSVSFTTRSLIQYNDRIQQFENEILLQSGVVVDGLLTEIRTLIPSLYHCIEVISACDYAASLALYASKTPTIRPIFSSSMVIKQGRHPVLEQNCDATSNDTYLAEESRFVMITGPNMAGKSTYLKQVCLLQILAQMGSMVPAEFASFKLMTRIFSRVGHNDDLNANLSAFALEMSEMNIITQFADADSLVVIDELARSTSTEEGIGISYAICERLIAKHAYVLFATHFLDLALLEMNYPAVQNCHFAVEIHKDADGREILETTHKMCKGTYKGPLYGLELAELTTFPSDIVEKARSLAQKLRVSAEQRHNIADSEVDIRIMAQLAHKIAQAFPRAAEIDTEQLSAYLNQLRIAYKKDTFRTG</sequence>
<dbReference type="Pfam" id="PF00488">
    <property type="entry name" value="MutS_V"/>
    <property type="match status" value="1"/>
</dbReference>
<evidence type="ECO:0000256" key="2">
    <source>
        <dbReference type="ARBA" id="ARBA00022741"/>
    </source>
</evidence>
<dbReference type="InterPro" id="IPR007860">
    <property type="entry name" value="DNA_mmatch_repair_MutS_con_dom"/>
</dbReference>
<evidence type="ECO:0000256" key="3">
    <source>
        <dbReference type="ARBA" id="ARBA00022840"/>
    </source>
</evidence>
<dbReference type="Gene3D" id="3.30.420.110">
    <property type="entry name" value="MutS, connector domain"/>
    <property type="match status" value="1"/>
</dbReference>
<gene>
    <name evidence="7" type="ORF">QR680_011608</name>
</gene>
<keyword evidence="4" id="KW-0238">DNA-binding</keyword>
<dbReference type="GO" id="GO:0007131">
    <property type="term" value="P:reciprocal meiotic recombination"/>
    <property type="evidence" value="ECO:0007669"/>
    <property type="project" value="TreeGrafter"/>
</dbReference>
<protein>
    <recommendedName>
        <fullName evidence="6">DNA mismatch repair proteins mutS family domain-containing protein</fullName>
    </recommendedName>
</protein>
<dbReference type="SUPFAM" id="SSF53150">
    <property type="entry name" value="DNA repair protein MutS, domain II"/>
    <property type="match status" value="1"/>
</dbReference>
<keyword evidence="2" id="KW-0547">Nucleotide-binding</keyword>
<dbReference type="GO" id="GO:0005524">
    <property type="term" value="F:ATP binding"/>
    <property type="evidence" value="ECO:0007669"/>
    <property type="project" value="UniProtKB-KW"/>
</dbReference>
<dbReference type="AlphaFoldDB" id="A0AA39LZ85"/>
<dbReference type="Gene3D" id="3.40.50.300">
    <property type="entry name" value="P-loop containing nucleotide triphosphate hydrolases"/>
    <property type="match status" value="1"/>
</dbReference>
<dbReference type="PROSITE" id="PS00486">
    <property type="entry name" value="DNA_MISMATCH_REPAIR_2"/>
    <property type="match status" value="1"/>
</dbReference>
<dbReference type="GO" id="GO:0030983">
    <property type="term" value="F:mismatched DNA binding"/>
    <property type="evidence" value="ECO:0007669"/>
    <property type="project" value="InterPro"/>
</dbReference>
<feature type="domain" description="DNA mismatch repair proteins mutS family" evidence="6">
    <location>
        <begin position="635"/>
        <end position="651"/>
    </location>
</feature>
<dbReference type="InterPro" id="IPR036678">
    <property type="entry name" value="MutS_con_dom_sf"/>
</dbReference>
<accession>A0AA39LZ85</accession>
<dbReference type="PANTHER" id="PTHR11361:SF21">
    <property type="entry name" value="MUTS PROTEIN HOMOLOG 4"/>
    <property type="match status" value="1"/>
</dbReference>
<evidence type="ECO:0000256" key="1">
    <source>
        <dbReference type="ARBA" id="ARBA00006271"/>
    </source>
</evidence>
<keyword evidence="3" id="KW-0067">ATP-binding</keyword>
<dbReference type="GO" id="GO:0005634">
    <property type="term" value="C:nucleus"/>
    <property type="evidence" value="ECO:0007669"/>
    <property type="project" value="TreeGrafter"/>
</dbReference>
<dbReference type="Proteomes" id="UP001175271">
    <property type="component" value="Unassembled WGS sequence"/>
</dbReference>
<evidence type="ECO:0000259" key="6">
    <source>
        <dbReference type="PROSITE" id="PS00486"/>
    </source>
</evidence>